<name>A0ABD0PSC5_CIRMR</name>
<organism evidence="2 3">
    <name type="scientific">Cirrhinus mrigala</name>
    <name type="common">Mrigala</name>
    <dbReference type="NCBI Taxonomy" id="683832"/>
    <lineage>
        <taxon>Eukaryota</taxon>
        <taxon>Metazoa</taxon>
        <taxon>Chordata</taxon>
        <taxon>Craniata</taxon>
        <taxon>Vertebrata</taxon>
        <taxon>Euteleostomi</taxon>
        <taxon>Actinopterygii</taxon>
        <taxon>Neopterygii</taxon>
        <taxon>Teleostei</taxon>
        <taxon>Ostariophysi</taxon>
        <taxon>Cypriniformes</taxon>
        <taxon>Cyprinidae</taxon>
        <taxon>Labeoninae</taxon>
        <taxon>Labeonini</taxon>
        <taxon>Cirrhinus</taxon>
    </lineage>
</organism>
<dbReference type="Proteomes" id="UP001529510">
    <property type="component" value="Unassembled WGS sequence"/>
</dbReference>
<dbReference type="InterPro" id="IPR000477">
    <property type="entry name" value="RT_dom"/>
</dbReference>
<protein>
    <recommendedName>
        <fullName evidence="1">Reverse transcriptase domain-containing protein</fullName>
    </recommendedName>
</protein>
<evidence type="ECO:0000313" key="3">
    <source>
        <dbReference type="Proteomes" id="UP001529510"/>
    </source>
</evidence>
<evidence type="ECO:0000313" key="2">
    <source>
        <dbReference type="EMBL" id="KAL0176940.1"/>
    </source>
</evidence>
<dbReference type="EMBL" id="JAMKFB020000014">
    <property type="protein sequence ID" value="KAL0176940.1"/>
    <property type="molecule type" value="Genomic_DNA"/>
</dbReference>
<feature type="non-terminal residue" evidence="2">
    <location>
        <position position="1"/>
    </location>
</feature>
<feature type="domain" description="Reverse transcriptase" evidence="1">
    <location>
        <begin position="58"/>
        <end position="168"/>
    </location>
</feature>
<dbReference type="PANTHER" id="PTHR47510:SF3">
    <property type="entry name" value="ENDO_EXONUCLEASE_PHOSPHATASE DOMAIN-CONTAINING PROTEIN"/>
    <property type="match status" value="1"/>
</dbReference>
<dbReference type="Pfam" id="PF00078">
    <property type="entry name" value="RVT_1"/>
    <property type="match status" value="1"/>
</dbReference>
<keyword evidence="3" id="KW-1185">Reference proteome</keyword>
<dbReference type="PANTHER" id="PTHR47510">
    <property type="entry name" value="REVERSE TRANSCRIPTASE DOMAIN-CONTAINING PROTEIN"/>
    <property type="match status" value="1"/>
</dbReference>
<evidence type="ECO:0000259" key="1">
    <source>
        <dbReference type="Pfam" id="PF00078"/>
    </source>
</evidence>
<sequence length="171" mass="19156">VFRKNKRRKAPGPDGVTPACLKTCADQLAPIFSQIFNRSLELCEVPSCFKRSTIIPVPKKPKITGLNDYRPVALTSVVMKSFEKLVLAYLKNITEPLLDPLQFAYRANRSVDDAVNMGLHFILQHLDKTGNYVRILFVDFSSAFNTIIPTLLQSKLAQLSVPSSICQWLSS</sequence>
<accession>A0ABD0PSC5</accession>
<gene>
    <name evidence="2" type="ORF">M9458_029270</name>
</gene>
<dbReference type="AlphaFoldDB" id="A0ABD0PSC5"/>
<reference evidence="2 3" key="1">
    <citation type="submission" date="2024-05" db="EMBL/GenBank/DDBJ databases">
        <title>Genome sequencing and assembly of Indian major carp, Cirrhinus mrigala (Hamilton, 1822).</title>
        <authorList>
            <person name="Mohindra V."/>
            <person name="Chowdhury L.M."/>
            <person name="Lal K."/>
            <person name="Jena J.K."/>
        </authorList>
    </citation>
    <scope>NUCLEOTIDE SEQUENCE [LARGE SCALE GENOMIC DNA]</scope>
    <source>
        <strain evidence="2">CM1030</strain>
        <tissue evidence="2">Blood</tissue>
    </source>
</reference>
<comment type="caution">
    <text evidence="2">The sequence shown here is derived from an EMBL/GenBank/DDBJ whole genome shotgun (WGS) entry which is preliminary data.</text>
</comment>
<proteinExistence type="predicted"/>